<name>A0ABQ8WYI9_PENCH</name>
<proteinExistence type="predicted"/>
<dbReference type="EMBL" id="JAPVEB010000001">
    <property type="protein sequence ID" value="KAJ5284035.1"/>
    <property type="molecule type" value="Genomic_DNA"/>
</dbReference>
<accession>A0ABQ8WYI9</accession>
<keyword evidence="1" id="KW-1133">Transmembrane helix</keyword>
<dbReference type="Proteomes" id="UP001220256">
    <property type="component" value="Unassembled WGS sequence"/>
</dbReference>
<organism evidence="2 3">
    <name type="scientific">Penicillium chrysogenum</name>
    <name type="common">Penicillium notatum</name>
    <dbReference type="NCBI Taxonomy" id="5076"/>
    <lineage>
        <taxon>Eukaryota</taxon>
        <taxon>Fungi</taxon>
        <taxon>Dikarya</taxon>
        <taxon>Ascomycota</taxon>
        <taxon>Pezizomycotina</taxon>
        <taxon>Eurotiomycetes</taxon>
        <taxon>Eurotiomycetidae</taxon>
        <taxon>Eurotiales</taxon>
        <taxon>Aspergillaceae</taxon>
        <taxon>Penicillium</taxon>
        <taxon>Penicillium chrysogenum species complex</taxon>
    </lineage>
</organism>
<keyword evidence="3" id="KW-1185">Reference proteome</keyword>
<reference evidence="2 3" key="1">
    <citation type="journal article" date="2023" name="IMA Fungus">
        <title>Comparative genomic study of the Penicillium genus elucidates a diverse pangenome and 15 lateral gene transfer events.</title>
        <authorList>
            <person name="Petersen C."/>
            <person name="Sorensen T."/>
            <person name="Nielsen M.R."/>
            <person name="Sondergaard T.E."/>
            <person name="Sorensen J.L."/>
            <person name="Fitzpatrick D.A."/>
            <person name="Frisvad J.C."/>
            <person name="Nielsen K.L."/>
        </authorList>
    </citation>
    <scope>NUCLEOTIDE SEQUENCE [LARGE SCALE GENOMIC DNA]</scope>
    <source>
        <strain evidence="2 3">IBT 3361</strain>
    </source>
</reference>
<gene>
    <name evidence="2" type="ORF">N7505_002015</name>
</gene>
<evidence type="ECO:0000313" key="3">
    <source>
        <dbReference type="Proteomes" id="UP001220256"/>
    </source>
</evidence>
<keyword evidence="1" id="KW-0812">Transmembrane</keyword>
<protein>
    <submittedName>
        <fullName evidence="2">Uncharacterized protein</fullName>
    </submittedName>
</protein>
<evidence type="ECO:0000256" key="1">
    <source>
        <dbReference type="SAM" id="Phobius"/>
    </source>
</evidence>
<feature type="transmembrane region" description="Helical" evidence="1">
    <location>
        <begin position="23"/>
        <end position="47"/>
    </location>
</feature>
<keyword evidence="1" id="KW-0472">Membrane</keyword>
<comment type="caution">
    <text evidence="2">The sequence shown here is derived from an EMBL/GenBank/DDBJ whole genome shotgun (WGS) entry which is preliminary data.</text>
</comment>
<sequence length="117" mass="12986">MEYLPGIEERDAINFAYGYSQKYGYIVATAILVSACTGIVDHLVIIWPCTSPSRDLSLFRNPKRCDNIGNAEPKHVNSRTEDLNSLHFCPSEAINEIEIQPSNPTACLVPGTPSMMR</sequence>
<evidence type="ECO:0000313" key="2">
    <source>
        <dbReference type="EMBL" id="KAJ5284035.1"/>
    </source>
</evidence>